<reference evidence="1 2" key="1">
    <citation type="journal article" date="2012" name="PLoS Pathog.">
        <title>Diverse lifestyles and strategies of plant pathogenesis encoded in the genomes of eighteen Dothideomycetes fungi.</title>
        <authorList>
            <person name="Ohm R.A."/>
            <person name="Feau N."/>
            <person name="Henrissat B."/>
            <person name="Schoch C.L."/>
            <person name="Horwitz B.A."/>
            <person name="Barry K.W."/>
            <person name="Condon B.J."/>
            <person name="Copeland A.C."/>
            <person name="Dhillon B."/>
            <person name="Glaser F."/>
            <person name="Hesse C.N."/>
            <person name="Kosti I."/>
            <person name="LaButti K."/>
            <person name="Lindquist E.A."/>
            <person name="Lucas S."/>
            <person name="Salamov A.A."/>
            <person name="Bradshaw R.E."/>
            <person name="Ciuffetti L."/>
            <person name="Hamelin R.C."/>
            <person name="Kema G.H.J."/>
            <person name="Lawrence C."/>
            <person name="Scott J.A."/>
            <person name="Spatafora J.W."/>
            <person name="Turgeon B.G."/>
            <person name="de Wit P.J.G.M."/>
            <person name="Zhong S."/>
            <person name="Goodwin S.B."/>
            <person name="Grigoriev I.V."/>
        </authorList>
    </citation>
    <scope>NUCLEOTIDE SEQUENCE [LARGE SCALE GENOMIC DNA]</scope>
    <source>
        <strain evidence="1 2">CIRAD86</strain>
    </source>
</reference>
<proteinExistence type="predicted"/>
<evidence type="ECO:0000313" key="2">
    <source>
        <dbReference type="Proteomes" id="UP000016932"/>
    </source>
</evidence>
<gene>
    <name evidence="1" type="ORF">MYCFIDRAFT_175278</name>
</gene>
<name>M3AAT7_PSEFD</name>
<dbReference type="VEuPathDB" id="FungiDB:MYCFIDRAFT_175278"/>
<dbReference type="EMBL" id="KB446559">
    <property type="protein sequence ID" value="EME81686.1"/>
    <property type="molecule type" value="Genomic_DNA"/>
</dbReference>
<accession>M3AAT7</accession>
<dbReference type="AlphaFoldDB" id="M3AAT7"/>
<dbReference type="GeneID" id="19333353"/>
<keyword evidence="2" id="KW-1185">Reference proteome</keyword>
<dbReference type="HOGENOM" id="CLU_2027759_0_0_1"/>
<dbReference type="RefSeq" id="XP_007927279.1">
    <property type="nucleotide sequence ID" value="XM_007929088.1"/>
</dbReference>
<organism evidence="1 2">
    <name type="scientific">Pseudocercospora fijiensis (strain CIRAD86)</name>
    <name type="common">Black leaf streak disease fungus</name>
    <name type="synonym">Mycosphaerella fijiensis</name>
    <dbReference type="NCBI Taxonomy" id="383855"/>
    <lineage>
        <taxon>Eukaryota</taxon>
        <taxon>Fungi</taxon>
        <taxon>Dikarya</taxon>
        <taxon>Ascomycota</taxon>
        <taxon>Pezizomycotina</taxon>
        <taxon>Dothideomycetes</taxon>
        <taxon>Dothideomycetidae</taxon>
        <taxon>Mycosphaerellales</taxon>
        <taxon>Mycosphaerellaceae</taxon>
        <taxon>Pseudocercospora</taxon>
    </lineage>
</organism>
<sequence length="122" mass="14067">MSGAWLKSITSRNCRRSLNVLVICGLRRECRRSSVSHLQHCEMIIGRHWLARSDTLYVEISITMPPLPYRLTSYQTPHLSPPPATTIIFHQKPSQWNHLSSFLPTFQHVNITSPESFKKNPT</sequence>
<dbReference type="KEGG" id="pfj:MYCFIDRAFT_175278"/>
<evidence type="ECO:0000313" key="1">
    <source>
        <dbReference type="EMBL" id="EME81686.1"/>
    </source>
</evidence>
<dbReference type="Proteomes" id="UP000016932">
    <property type="component" value="Unassembled WGS sequence"/>
</dbReference>
<protein>
    <submittedName>
        <fullName evidence="1">Uncharacterized protein</fullName>
    </submittedName>
</protein>